<proteinExistence type="predicted"/>
<sequence>MSFTAIQKVSTKAWFALVALVTVLSGIATIYATFHETNPNNPRFIGRWTTDYTYPITNGTFEFKGMTEYFRNGRYNVNGIVFVDGTVEAKPYRLEYSVNGAGSWTADSSLLSFTLADMKSIPKSYVINGTAISPLLVAKFAGPSLPNFSDGLASGASDELKILMIKDNEITLEGKDPAGNAFTLQTYRQH</sequence>
<evidence type="ECO:0000313" key="1">
    <source>
        <dbReference type="EMBL" id="VVP53705.1"/>
    </source>
</evidence>
<evidence type="ECO:0000313" key="2">
    <source>
        <dbReference type="Proteomes" id="UP000349468"/>
    </source>
</evidence>
<reference evidence="1 2" key="1">
    <citation type="submission" date="2019-09" db="EMBL/GenBank/DDBJ databases">
        <authorList>
            <person name="Chandra G."/>
            <person name="Truman W A."/>
        </authorList>
    </citation>
    <scope>NUCLEOTIDE SEQUENCE [LARGE SCALE GENOMIC DNA]</scope>
    <source>
        <strain evidence="1">PS870</strain>
    </source>
</reference>
<name>A0A5E7PVH0_PSEFL</name>
<gene>
    <name evidence="1" type="ORF">PS870_05491</name>
</gene>
<protein>
    <submittedName>
        <fullName evidence="1">Uncharacterized protein</fullName>
    </submittedName>
</protein>
<dbReference type="EMBL" id="CABVIK010000022">
    <property type="protein sequence ID" value="VVP53705.1"/>
    <property type="molecule type" value="Genomic_DNA"/>
</dbReference>
<dbReference type="RefSeq" id="WP_154913554.1">
    <property type="nucleotide sequence ID" value="NZ_CABVIK010000022.1"/>
</dbReference>
<organism evidence="1 2">
    <name type="scientific">Pseudomonas fluorescens</name>
    <dbReference type="NCBI Taxonomy" id="294"/>
    <lineage>
        <taxon>Bacteria</taxon>
        <taxon>Pseudomonadati</taxon>
        <taxon>Pseudomonadota</taxon>
        <taxon>Gammaproteobacteria</taxon>
        <taxon>Pseudomonadales</taxon>
        <taxon>Pseudomonadaceae</taxon>
        <taxon>Pseudomonas</taxon>
    </lineage>
</organism>
<accession>A0A5E7PVH0</accession>
<dbReference type="Proteomes" id="UP000349468">
    <property type="component" value="Unassembled WGS sequence"/>
</dbReference>
<dbReference type="AlphaFoldDB" id="A0A5E7PVH0"/>